<dbReference type="AlphaFoldDB" id="A0A318HJI2"/>
<evidence type="ECO:0000256" key="1">
    <source>
        <dbReference type="SAM" id="SignalP"/>
    </source>
</evidence>
<reference evidence="3" key="1">
    <citation type="submission" date="2018-05" db="EMBL/GenBank/DDBJ databases">
        <authorList>
            <person name="Deangelis K."/>
            <person name="Huntemann M."/>
            <person name="Clum A."/>
            <person name="Pillay M."/>
            <person name="Palaniappan K."/>
            <person name="Varghese N."/>
            <person name="Mikhailova N."/>
            <person name="Stamatis D."/>
            <person name="Reddy T."/>
            <person name="Daum C."/>
            <person name="Shapiro N."/>
            <person name="Ivanova N."/>
            <person name="Kyrpides N."/>
            <person name="Woyke T."/>
        </authorList>
    </citation>
    <scope>NUCLEOTIDE SEQUENCE [LARGE SCALE GENOMIC DNA]</scope>
    <source>
        <strain evidence="3">GAS496</strain>
    </source>
</reference>
<dbReference type="RefSeq" id="WP_181428243.1">
    <property type="nucleotide sequence ID" value="NZ_QJJU01000009.1"/>
</dbReference>
<evidence type="ECO:0000313" key="3">
    <source>
        <dbReference type="Proteomes" id="UP000247781"/>
    </source>
</evidence>
<organism evidence="2 3">
    <name type="scientific">Mycolicibacterium moriokaense</name>
    <dbReference type="NCBI Taxonomy" id="39691"/>
    <lineage>
        <taxon>Bacteria</taxon>
        <taxon>Bacillati</taxon>
        <taxon>Actinomycetota</taxon>
        <taxon>Actinomycetes</taxon>
        <taxon>Mycobacteriales</taxon>
        <taxon>Mycobacteriaceae</taxon>
        <taxon>Mycolicibacterium</taxon>
    </lineage>
</organism>
<keyword evidence="1" id="KW-0732">Signal</keyword>
<accession>A0A318HJI2</accession>
<name>A0A318HJI2_9MYCO</name>
<sequence>MKKITLALATAATFAVMSLGLASPAMADCSVHVSNGGTDVSVNWC</sequence>
<feature type="signal peptide" evidence="1">
    <location>
        <begin position="1"/>
        <end position="27"/>
    </location>
</feature>
<protein>
    <submittedName>
        <fullName evidence="2">Uncharacterized protein</fullName>
    </submittedName>
</protein>
<dbReference type="EMBL" id="QJJU01000009">
    <property type="protein sequence ID" value="PXX08206.1"/>
    <property type="molecule type" value="Genomic_DNA"/>
</dbReference>
<feature type="chain" id="PRO_5016297744" evidence="1">
    <location>
        <begin position="28"/>
        <end position="45"/>
    </location>
</feature>
<reference evidence="2 3" key="2">
    <citation type="submission" date="2018-06" db="EMBL/GenBank/DDBJ databases">
        <title>Sequencing of bacterial isolates from soil warming experiment in Harvard Forest, Massachusetts, USA.</title>
        <authorList>
            <person name="Deangelis K.PhD."/>
        </authorList>
    </citation>
    <scope>NUCLEOTIDE SEQUENCE [LARGE SCALE GENOMIC DNA]</scope>
    <source>
        <strain evidence="2 3">GAS496</strain>
    </source>
</reference>
<comment type="caution">
    <text evidence="2">The sequence shown here is derived from an EMBL/GenBank/DDBJ whole genome shotgun (WGS) entry which is preliminary data.</text>
</comment>
<gene>
    <name evidence="2" type="ORF">C8E89_109222</name>
</gene>
<evidence type="ECO:0000313" key="2">
    <source>
        <dbReference type="EMBL" id="PXX08206.1"/>
    </source>
</evidence>
<dbReference type="Proteomes" id="UP000247781">
    <property type="component" value="Unassembled WGS sequence"/>
</dbReference>
<keyword evidence="3" id="KW-1185">Reference proteome</keyword>
<proteinExistence type="predicted"/>